<organism evidence="3 4">
    <name type="scientific">Mycolicibacterium neoaurum</name>
    <name type="common">Mycobacterium neoaurum</name>
    <dbReference type="NCBI Taxonomy" id="1795"/>
    <lineage>
        <taxon>Bacteria</taxon>
        <taxon>Bacillati</taxon>
        <taxon>Actinomycetota</taxon>
        <taxon>Actinomycetes</taxon>
        <taxon>Mycobacteriales</taxon>
        <taxon>Mycobacteriaceae</taxon>
        <taxon>Mycolicibacterium</taxon>
    </lineage>
</organism>
<gene>
    <name evidence="3" type="ORF">BN1047_00226</name>
</gene>
<dbReference type="GO" id="GO:0003700">
    <property type="term" value="F:DNA-binding transcription factor activity"/>
    <property type="evidence" value="ECO:0007669"/>
    <property type="project" value="InterPro"/>
</dbReference>
<dbReference type="Gene3D" id="1.10.1660.10">
    <property type="match status" value="1"/>
</dbReference>
<dbReference type="PROSITE" id="PS50937">
    <property type="entry name" value="HTH_MERR_2"/>
    <property type="match status" value="1"/>
</dbReference>
<evidence type="ECO:0000256" key="1">
    <source>
        <dbReference type="ARBA" id="ARBA00023125"/>
    </source>
</evidence>
<dbReference type="GO" id="GO:0003677">
    <property type="term" value="F:DNA binding"/>
    <property type="evidence" value="ECO:0007669"/>
    <property type="project" value="UniProtKB-KW"/>
</dbReference>
<dbReference type="InterPro" id="IPR047057">
    <property type="entry name" value="MerR_fam"/>
</dbReference>
<sequence>MTEYRIDDLARRAGTTARNVRVYQESGLLPRPHRRGRVAIYTDRHLRQLEAIIRLLGEGFTVKHILRFLTGLQRGQDLAQVLDLADLGELVTEPWSRPVTATVSRAELENRLGTLDVATLARLLADRIIEETEETDRFRVRDQRVIEDFATLIARGMPLATILQTTAAVDAHLDEAARELAGAGHSEVVRQRGAGWYPSNDTELAWAADLVDAMRRVARRSAHASLDRALDEAVRTELRRYQQYEAADADGK</sequence>
<keyword evidence="1" id="KW-0238">DNA-binding</keyword>
<dbReference type="InterPro" id="IPR000551">
    <property type="entry name" value="MerR-type_HTH_dom"/>
</dbReference>
<dbReference type="SMART" id="SM00422">
    <property type="entry name" value="HTH_MERR"/>
    <property type="match status" value="1"/>
</dbReference>
<accession>A0AAV2WDN4</accession>
<evidence type="ECO:0000313" key="3">
    <source>
        <dbReference type="EMBL" id="CDQ42374.1"/>
    </source>
</evidence>
<dbReference type="EMBL" id="LK021337">
    <property type="protein sequence ID" value="CDQ42374.1"/>
    <property type="molecule type" value="Genomic_DNA"/>
</dbReference>
<evidence type="ECO:0000259" key="2">
    <source>
        <dbReference type="PROSITE" id="PS50937"/>
    </source>
</evidence>
<dbReference type="Pfam" id="PF13411">
    <property type="entry name" value="MerR_1"/>
    <property type="match status" value="1"/>
</dbReference>
<dbReference type="PANTHER" id="PTHR30204:SF93">
    <property type="entry name" value="HTH MERR-TYPE DOMAIN-CONTAINING PROTEIN"/>
    <property type="match status" value="1"/>
</dbReference>
<dbReference type="RefSeq" id="WP_030132884.1">
    <property type="nucleotide sequence ID" value="NZ_JAKNRE010000001.1"/>
</dbReference>
<reference evidence="3" key="2">
    <citation type="submission" date="2015-09" db="EMBL/GenBank/DDBJ databases">
        <title>Draft genome sequence of Mycobacterium neoaurum DSM 44074.</title>
        <authorList>
            <person name="Croce O."/>
            <person name="Robert C."/>
            <person name="Raoult D."/>
            <person name="Drancourt M."/>
        </authorList>
    </citation>
    <scope>NUCLEOTIDE SEQUENCE</scope>
    <source>
        <strain evidence="3">DSM 44074</strain>
    </source>
</reference>
<feature type="domain" description="HTH merR-type" evidence="2">
    <location>
        <begin position="3"/>
        <end position="71"/>
    </location>
</feature>
<dbReference type="InterPro" id="IPR009061">
    <property type="entry name" value="DNA-bd_dom_put_sf"/>
</dbReference>
<evidence type="ECO:0000313" key="4">
    <source>
        <dbReference type="Proteomes" id="UP000028864"/>
    </source>
</evidence>
<dbReference type="AlphaFoldDB" id="A0AAV2WDN4"/>
<name>A0AAV2WDN4_MYCNE</name>
<dbReference type="PANTHER" id="PTHR30204">
    <property type="entry name" value="REDOX-CYCLING DRUG-SENSING TRANSCRIPTIONAL ACTIVATOR SOXR"/>
    <property type="match status" value="1"/>
</dbReference>
<reference evidence="3" key="1">
    <citation type="submission" date="2014-05" db="EMBL/GenBank/DDBJ databases">
        <authorList>
            <person name="Urmite Genomes"/>
        </authorList>
    </citation>
    <scope>NUCLEOTIDE SEQUENCE</scope>
    <source>
        <strain evidence="3">DSM 44074</strain>
    </source>
</reference>
<protein>
    <submittedName>
        <fullName evidence="3">Transcriptional regulator</fullName>
    </submittedName>
</protein>
<proteinExistence type="predicted"/>
<dbReference type="SUPFAM" id="SSF46955">
    <property type="entry name" value="Putative DNA-binding domain"/>
    <property type="match status" value="1"/>
</dbReference>
<dbReference type="Proteomes" id="UP000028864">
    <property type="component" value="Unassembled WGS sequence"/>
</dbReference>